<dbReference type="OrthoDB" id="259086at2"/>
<organism evidence="1 2">
    <name type="scientific">Thalassospira lucentensis</name>
    <dbReference type="NCBI Taxonomy" id="168935"/>
    <lineage>
        <taxon>Bacteria</taxon>
        <taxon>Pseudomonadati</taxon>
        <taxon>Pseudomonadota</taxon>
        <taxon>Alphaproteobacteria</taxon>
        <taxon>Rhodospirillales</taxon>
        <taxon>Thalassospiraceae</taxon>
        <taxon>Thalassospira</taxon>
    </lineage>
</organism>
<evidence type="ECO:0000313" key="1">
    <source>
        <dbReference type="EMBL" id="KZB62935.1"/>
    </source>
</evidence>
<accession>A0A154L326</accession>
<protein>
    <recommendedName>
        <fullName evidence="3">YkgJ family cysteine cluster protein</fullName>
    </recommendedName>
</protein>
<dbReference type="InterPro" id="IPR005358">
    <property type="entry name" value="Puta_zinc/iron-chelating_dom"/>
</dbReference>
<evidence type="ECO:0008006" key="3">
    <source>
        <dbReference type="Google" id="ProtNLM"/>
    </source>
</evidence>
<dbReference type="Proteomes" id="UP000076335">
    <property type="component" value="Unassembled WGS sequence"/>
</dbReference>
<gene>
    <name evidence="1" type="ORF">AUP42_02480</name>
</gene>
<dbReference type="AlphaFoldDB" id="A0A154L326"/>
<dbReference type="EMBL" id="LPVY01000020">
    <property type="protein sequence ID" value="KZB62935.1"/>
    <property type="molecule type" value="Genomic_DNA"/>
</dbReference>
<name>A0A154L326_9PROT</name>
<proteinExistence type="predicted"/>
<dbReference type="RefSeq" id="WP_062952427.1">
    <property type="nucleotide sequence ID" value="NZ_LPVY01000020.1"/>
</dbReference>
<comment type="caution">
    <text evidence="1">The sequence shown here is derived from an EMBL/GenBank/DDBJ whole genome shotgun (WGS) entry which is preliminary data.</text>
</comment>
<reference evidence="1 2" key="1">
    <citation type="submission" date="2015-12" db="EMBL/GenBank/DDBJ databases">
        <title>Genome sequence of Thalassospira lucentensis MCCC 1A02072.</title>
        <authorList>
            <person name="Lu L."/>
            <person name="Lai Q."/>
            <person name="Shao Z."/>
            <person name="Qian P."/>
        </authorList>
    </citation>
    <scope>NUCLEOTIDE SEQUENCE [LARGE SCALE GENOMIC DNA]</scope>
    <source>
        <strain evidence="1 2">MCCC 1A02072</strain>
    </source>
</reference>
<dbReference type="Pfam" id="PF03692">
    <property type="entry name" value="CxxCxxCC"/>
    <property type="match status" value="1"/>
</dbReference>
<evidence type="ECO:0000313" key="2">
    <source>
        <dbReference type="Proteomes" id="UP000076335"/>
    </source>
</evidence>
<sequence length="239" mass="26441">MVMVKLDDAIDRITSDISQTGALTAEASRRYEEMFPGFRAELARVLEQAPTISDAAQAAMMLVDAASRTLRDSFPHQPHCDCRDGCSACCHLFVAVPPGVTSLIADHIRKTFPSDEQQALLERLAEAARIIEQAKTTSEVRARCPLLGADERCTIYEVRPLTCRAFTSSSAPRCHTMVFGDEHQRKDRIDQNPGHFRLHLEATEALQDAARARGLDGRQEGFVHALLDRLAPSQDRAAD</sequence>